<protein>
    <submittedName>
        <fullName evidence="1">Uncharacterized protein</fullName>
    </submittedName>
</protein>
<name>A0A1M5ZSV9_9VIBR</name>
<keyword evidence="2" id="KW-1185">Reference proteome</keyword>
<dbReference type="AlphaFoldDB" id="A0A1M5ZSV9"/>
<accession>A0A1M5ZSV9</accession>
<organism evidence="1 2">
    <name type="scientific">Vibrio aerogenes CECT 7868</name>
    <dbReference type="NCBI Taxonomy" id="1216006"/>
    <lineage>
        <taxon>Bacteria</taxon>
        <taxon>Pseudomonadati</taxon>
        <taxon>Pseudomonadota</taxon>
        <taxon>Gammaproteobacteria</taxon>
        <taxon>Vibrionales</taxon>
        <taxon>Vibrionaceae</taxon>
        <taxon>Vibrio</taxon>
    </lineage>
</organism>
<evidence type="ECO:0000313" key="2">
    <source>
        <dbReference type="Proteomes" id="UP000184608"/>
    </source>
</evidence>
<dbReference type="OrthoDB" id="7042038at2"/>
<dbReference type="EMBL" id="FQXZ01000036">
    <property type="protein sequence ID" value="SHI27013.1"/>
    <property type="molecule type" value="Genomic_DNA"/>
</dbReference>
<proteinExistence type="predicted"/>
<dbReference type="RefSeq" id="WP_073604753.1">
    <property type="nucleotide sequence ID" value="NZ_FQXZ01000036.1"/>
</dbReference>
<evidence type="ECO:0000313" key="1">
    <source>
        <dbReference type="EMBL" id="SHI27013.1"/>
    </source>
</evidence>
<gene>
    <name evidence="1" type="ORF">VA7868_03124</name>
</gene>
<reference evidence="1 2" key="1">
    <citation type="submission" date="2016-11" db="EMBL/GenBank/DDBJ databases">
        <authorList>
            <person name="Jaros S."/>
            <person name="Januszkiewicz K."/>
            <person name="Wedrychowicz H."/>
        </authorList>
    </citation>
    <scope>NUCLEOTIDE SEQUENCE [LARGE SCALE GENOMIC DNA]</scope>
    <source>
        <strain evidence="1 2">CECT 7868</strain>
    </source>
</reference>
<sequence length="142" mass="16473">MVNNKINISAFKQQPPADVGESRLYLNGPLYPKEKVLEILDAGDHHTRLWTRKCIRDVANLALEMDEVRLLIRQAIILGTYISSEWCVQKPNGPCAACDGYRLYRNEWAEYARKTIRFEYYVKFAVTRNEKILLLVSCHPSQ</sequence>
<dbReference type="Proteomes" id="UP000184608">
    <property type="component" value="Unassembled WGS sequence"/>
</dbReference>